<dbReference type="GO" id="GO:0006508">
    <property type="term" value="P:proteolysis"/>
    <property type="evidence" value="ECO:0007669"/>
    <property type="project" value="UniProtKB-KW"/>
</dbReference>
<dbReference type="PANTHER" id="PTHR11735">
    <property type="entry name" value="TRNA N6-ADENOSINE THREONYLCARBAMOYLTRANSFERASE"/>
    <property type="match status" value="1"/>
</dbReference>
<dbReference type="InterPro" id="IPR022496">
    <property type="entry name" value="T6A_TsaB"/>
</dbReference>
<evidence type="ECO:0000259" key="1">
    <source>
        <dbReference type="Pfam" id="PF00814"/>
    </source>
</evidence>
<dbReference type="OrthoDB" id="9784166at2"/>
<dbReference type="CDD" id="cd24032">
    <property type="entry name" value="ASKHA_NBD_TsaB"/>
    <property type="match status" value="1"/>
</dbReference>
<name>D1CDG2_THET1</name>
<feature type="domain" description="Gcp-like" evidence="1">
    <location>
        <begin position="35"/>
        <end position="117"/>
    </location>
</feature>
<dbReference type="STRING" id="525904.Tter_0045"/>
<dbReference type="NCBIfam" id="TIGR03725">
    <property type="entry name" value="T6A_YeaZ"/>
    <property type="match status" value="1"/>
</dbReference>
<dbReference type="InterPro" id="IPR000905">
    <property type="entry name" value="Gcp-like_dom"/>
</dbReference>
<accession>D1CDG2</accession>
<dbReference type="Pfam" id="PF00814">
    <property type="entry name" value="TsaD"/>
    <property type="match status" value="1"/>
</dbReference>
<dbReference type="GO" id="GO:0002949">
    <property type="term" value="P:tRNA threonylcarbamoyladenosine modification"/>
    <property type="evidence" value="ECO:0007669"/>
    <property type="project" value="InterPro"/>
</dbReference>
<dbReference type="KEGG" id="ttr:Tter_0045"/>
<keyword evidence="2" id="KW-0378">Hydrolase</keyword>
<dbReference type="Proteomes" id="UP000000323">
    <property type="component" value="Chromosome 1"/>
</dbReference>
<reference evidence="3" key="1">
    <citation type="journal article" date="2010" name="Stand. Genomic Sci.">
        <title>Complete genome sequence of 'Thermobaculum terrenum' type strain (YNP1).</title>
        <authorList>
            <person name="Kiss H."/>
            <person name="Cleland D."/>
            <person name="Lapidus A."/>
            <person name="Lucas S."/>
            <person name="Glavina Del Rio T."/>
            <person name="Nolan M."/>
            <person name="Tice H."/>
            <person name="Han C."/>
            <person name="Goodwin L."/>
            <person name="Pitluck S."/>
            <person name="Liolios K."/>
            <person name="Ivanova N."/>
            <person name="Mavromatis K."/>
            <person name="Ovchinnikova G."/>
            <person name="Pati A."/>
            <person name="Chen A."/>
            <person name="Palaniappan K."/>
            <person name="Land M."/>
            <person name="Hauser L."/>
            <person name="Chang Y."/>
            <person name="Jeffries C."/>
            <person name="Lu M."/>
            <person name="Brettin T."/>
            <person name="Detter J."/>
            <person name="Goker M."/>
            <person name="Tindall B."/>
            <person name="Beck B."/>
            <person name="McDermott T."/>
            <person name="Woyke T."/>
            <person name="Bristow J."/>
            <person name="Eisen J."/>
            <person name="Markowitz V."/>
            <person name="Hugenholtz P."/>
            <person name="Kyrpides N."/>
            <person name="Klenk H."/>
            <person name="Cheng J."/>
        </authorList>
    </citation>
    <scope>NUCLEOTIDE SEQUENCE [LARGE SCALE GENOMIC DNA]</scope>
    <source>
        <strain evidence="3">ATCC BAA-798 / YNP1</strain>
    </source>
</reference>
<dbReference type="InterPro" id="IPR043129">
    <property type="entry name" value="ATPase_NBD"/>
</dbReference>
<dbReference type="eggNOG" id="COG1214">
    <property type="taxonomic scope" value="Bacteria"/>
</dbReference>
<evidence type="ECO:0000313" key="2">
    <source>
        <dbReference type="EMBL" id="ACZ40968.1"/>
    </source>
</evidence>
<proteinExistence type="predicted"/>
<organism evidence="2 3">
    <name type="scientific">Thermobaculum terrenum (strain ATCC BAA-798 / CCMEE 7001 / YNP1)</name>
    <dbReference type="NCBI Taxonomy" id="525904"/>
    <lineage>
        <taxon>Bacteria</taxon>
        <taxon>Bacillati</taxon>
        <taxon>Chloroflexota</taxon>
        <taxon>Chloroflexia</taxon>
        <taxon>Candidatus Thermobaculales</taxon>
        <taxon>Candidatus Thermobaculaceae</taxon>
        <taxon>Thermobaculum</taxon>
    </lineage>
</organism>
<dbReference type="GO" id="GO:0008233">
    <property type="term" value="F:peptidase activity"/>
    <property type="evidence" value="ECO:0007669"/>
    <property type="project" value="UniProtKB-KW"/>
</dbReference>
<keyword evidence="2" id="KW-0645">Protease</keyword>
<protein>
    <submittedName>
        <fullName evidence="2">Peptidase M22 glycoprotease</fullName>
    </submittedName>
</protein>
<dbReference type="Gene3D" id="3.30.420.40">
    <property type="match status" value="1"/>
</dbReference>
<dbReference type="AlphaFoldDB" id="D1CDG2"/>
<dbReference type="HOGENOM" id="CLU_064886_0_0_0"/>
<keyword evidence="3" id="KW-1185">Reference proteome</keyword>
<dbReference type="EMBL" id="CP001825">
    <property type="protein sequence ID" value="ACZ40968.1"/>
    <property type="molecule type" value="Genomic_DNA"/>
</dbReference>
<dbReference type="RefSeq" id="WP_012874003.1">
    <property type="nucleotide sequence ID" value="NC_013525.1"/>
</dbReference>
<gene>
    <name evidence="2" type="ordered locus">Tter_0045</name>
</gene>
<sequence length="224" mass="24733">MAKDLILALDTSDRRCGLAINRNGENLLDLSWDSGRSHTVQLMPWLDYAFKQLRLSKESISAVAVTTGPGSFTAMRVGMATAKGICKALGVPIIGVPTLLYAAWPYRYFCKHIVACLVLGRGRLAAALYASEDGGNLSLQWCRSLSLQELANELDSLPYDRVLLCGDIPVELKENLKDSTRYLLLSPAESSRRLAVLAEIAWQRFRLGSVDNPATLQAEYLDRK</sequence>
<dbReference type="GO" id="GO:0005829">
    <property type="term" value="C:cytosol"/>
    <property type="evidence" value="ECO:0007669"/>
    <property type="project" value="TreeGrafter"/>
</dbReference>
<dbReference type="SUPFAM" id="SSF53067">
    <property type="entry name" value="Actin-like ATPase domain"/>
    <property type="match status" value="1"/>
</dbReference>
<dbReference type="PANTHER" id="PTHR11735:SF11">
    <property type="entry name" value="TRNA THREONYLCARBAMOYLADENOSINE BIOSYNTHESIS PROTEIN TSAB"/>
    <property type="match status" value="1"/>
</dbReference>
<evidence type="ECO:0000313" key="3">
    <source>
        <dbReference type="Proteomes" id="UP000000323"/>
    </source>
</evidence>